<evidence type="ECO:0000313" key="3">
    <source>
        <dbReference type="Proteomes" id="UP001497516"/>
    </source>
</evidence>
<keyword evidence="3" id="KW-1185">Reference proteome</keyword>
<gene>
    <name evidence="2" type="ORF">LTRI10_LOCUS34610</name>
</gene>
<accession>A0AAV2F7T4</accession>
<proteinExistence type="predicted"/>
<feature type="region of interest" description="Disordered" evidence="1">
    <location>
        <begin position="12"/>
        <end position="53"/>
    </location>
</feature>
<organism evidence="2 3">
    <name type="scientific">Linum trigynum</name>
    <dbReference type="NCBI Taxonomy" id="586398"/>
    <lineage>
        <taxon>Eukaryota</taxon>
        <taxon>Viridiplantae</taxon>
        <taxon>Streptophyta</taxon>
        <taxon>Embryophyta</taxon>
        <taxon>Tracheophyta</taxon>
        <taxon>Spermatophyta</taxon>
        <taxon>Magnoliopsida</taxon>
        <taxon>eudicotyledons</taxon>
        <taxon>Gunneridae</taxon>
        <taxon>Pentapetalae</taxon>
        <taxon>rosids</taxon>
        <taxon>fabids</taxon>
        <taxon>Malpighiales</taxon>
        <taxon>Linaceae</taxon>
        <taxon>Linum</taxon>
    </lineage>
</organism>
<evidence type="ECO:0000313" key="2">
    <source>
        <dbReference type="EMBL" id="CAL1394087.1"/>
    </source>
</evidence>
<dbReference type="Proteomes" id="UP001497516">
    <property type="component" value="Chromosome 6"/>
</dbReference>
<evidence type="ECO:0000256" key="1">
    <source>
        <dbReference type="SAM" id="MobiDB-lite"/>
    </source>
</evidence>
<name>A0AAV2F7T4_9ROSI</name>
<dbReference type="AlphaFoldDB" id="A0AAV2F7T4"/>
<feature type="compositionally biased region" description="Polar residues" evidence="1">
    <location>
        <begin position="12"/>
        <end position="22"/>
    </location>
</feature>
<reference evidence="2 3" key="1">
    <citation type="submission" date="2024-04" db="EMBL/GenBank/DDBJ databases">
        <authorList>
            <person name="Fracassetti M."/>
        </authorList>
    </citation>
    <scope>NUCLEOTIDE SEQUENCE [LARGE SCALE GENOMIC DNA]</scope>
</reference>
<sequence length="127" mass="13995">MENPQIFLISSSLPLPTKINPQPQIPARTNHQRGIPGTRSNSRSGDRSSSENVAATDVTVRIVATVDLLSQMIDPLTMRRRRAVESLSRGMRSDPNPVLKRDLMPSPHLICDMSLLPSGEVLLLSDE</sequence>
<protein>
    <submittedName>
        <fullName evidence="2">Uncharacterized protein</fullName>
    </submittedName>
</protein>
<dbReference type="EMBL" id="OZ034819">
    <property type="protein sequence ID" value="CAL1394087.1"/>
    <property type="molecule type" value="Genomic_DNA"/>
</dbReference>